<comment type="caution">
    <text evidence="2">The sequence shown here is derived from an EMBL/GenBank/DDBJ whole genome shotgun (WGS) entry which is preliminary data.</text>
</comment>
<keyword evidence="3" id="KW-1185">Reference proteome</keyword>
<evidence type="ECO:0000313" key="3">
    <source>
        <dbReference type="Proteomes" id="UP000265520"/>
    </source>
</evidence>
<gene>
    <name evidence="2" type="ORF">A2U01_0014082</name>
</gene>
<dbReference type="GO" id="GO:0016301">
    <property type="term" value="F:kinase activity"/>
    <property type="evidence" value="ECO:0007669"/>
    <property type="project" value="UniProtKB-KW"/>
</dbReference>
<reference evidence="2 3" key="1">
    <citation type="journal article" date="2018" name="Front. Plant Sci.">
        <title>Red Clover (Trifolium pratense) and Zigzag Clover (T. medium) - A Picture of Genomic Similarities and Differences.</title>
        <authorList>
            <person name="Dluhosova J."/>
            <person name="Istvanek J."/>
            <person name="Nedelnik J."/>
            <person name="Repkova J."/>
        </authorList>
    </citation>
    <scope>NUCLEOTIDE SEQUENCE [LARGE SCALE GENOMIC DNA]</scope>
    <source>
        <strain evidence="3">cv. 10/8</strain>
        <tissue evidence="2">Leaf</tissue>
    </source>
</reference>
<proteinExistence type="predicted"/>
<organism evidence="2 3">
    <name type="scientific">Trifolium medium</name>
    <dbReference type="NCBI Taxonomy" id="97028"/>
    <lineage>
        <taxon>Eukaryota</taxon>
        <taxon>Viridiplantae</taxon>
        <taxon>Streptophyta</taxon>
        <taxon>Embryophyta</taxon>
        <taxon>Tracheophyta</taxon>
        <taxon>Spermatophyta</taxon>
        <taxon>Magnoliopsida</taxon>
        <taxon>eudicotyledons</taxon>
        <taxon>Gunneridae</taxon>
        <taxon>Pentapetalae</taxon>
        <taxon>rosids</taxon>
        <taxon>fabids</taxon>
        <taxon>Fabales</taxon>
        <taxon>Fabaceae</taxon>
        <taxon>Papilionoideae</taxon>
        <taxon>50 kb inversion clade</taxon>
        <taxon>NPAAA clade</taxon>
        <taxon>Hologalegina</taxon>
        <taxon>IRL clade</taxon>
        <taxon>Trifolieae</taxon>
        <taxon>Trifolium</taxon>
    </lineage>
</organism>
<feature type="region of interest" description="Disordered" evidence="1">
    <location>
        <begin position="1"/>
        <end position="23"/>
    </location>
</feature>
<protein>
    <submittedName>
        <fullName evidence="2">Calcium-dependent protein kinase 4-like</fullName>
    </submittedName>
</protein>
<name>A0A392N3R2_9FABA</name>
<evidence type="ECO:0000313" key="2">
    <source>
        <dbReference type="EMBL" id="MCH93134.1"/>
    </source>
</evidence>
<keyword evidence="2" id="KW-0808">Transferase</keyword>
<dbReference type="AlphaFoldDB" id="A0A392N3R2"/>
<dbReference type="EMBL" id="LXQA010024245">
    <property type="protein sequence ID" value="MCH93134.1"/>
    <property type="molecule type" value="Genomic_DNA"/>
</dbReference>
<keyword evidence="2" id="KW-0418">Kinase</keyword>
<evidence type="ECO:0000256" key="1">
    <source>
        <dbReference type="SAM" id="MobiDB-lite"/>
    </source>
</evidence>
<accession>A0A392N3R2</accession>
<dbReference type="Proteomes" id="UP000265520">
    <property type="component" value="Unassembled WGS sequence"/>
</dbReference>
<sequence>MPVCWSELDDRAEGSPIKSRTSSKPFLDSKLLLPQTNLGGDLYSNTRRKLIDAMTVLPCLTTVVFSSQVELRA</sequence>